<protein>
    <submittedName>
        <fullName evidence="2">Uncharacterized protein</fullName>
    </submittedName>
</protein>
<evidence type="ECO:0000313" key="3">
    <source>
        <dbReference type="Proteomes" id="UP000193925"/>
    </source>
</evidence>
<reference evidence="2 3" key="1">
    <citation type="submission" date="2017-03" db="EMBL/GenBank/DDBJ databases">
        <authorList>
            <person name="Regsiter A."/>
            <person name="William W."/>
        </authorList>
    </citation>
    <scope>NUCLEOTIDE SEQUENCE [LARGE SCALE GENOMIC DNA]</scope>
    <source>
        <strain evidence="2">PRJEB5721</strain>
    </source>
</reference>
<gene>
    <name evidence="2" type="ORF">AFERRI_20687</name>
</gene>
<keyword evidence="3" id="KW-1185">Reference proteome</keyword>
<feature type="region of interest" description="Disordered" evidence="1">
    <location>
        <begin position="65"/>
        <end position="87"/>
    </location>
</feature>
<sequence length="87" mass="9233">MTTLMKDVVNGQLCQGVEGAASHKSLKCWLLCQRWRTPTGAKSLDKEKPELHNAPLIVGGVPERLKGSDCKSDGSAFGGSNPPPSTI</sequence>
<dbReference type="EMBL" id="LT841305">
    <property type="protein sequence ID" value="SMH65898.1"/>
    <property type="molecule type" value="Genomic_DNA"/>
</dbReference>
<proteinExistence type="predicted"/>
<accession>A0ABY1MQQ0</accession>
<evidence type="ECO:0000313" key="2">
    <source>
        <dbReference type="EMBL" id="SMH65898.1"/>
    </source>
</evidence>
<dbReference type="Proteomes" id="UP000193925">
    <property type="component" value="Chromosome AFERRI"/>
</dbReference>
<evidence type="ECO:0000256" key="1">
    <source>
        <dbReference type="SAM" id="MobiDB-lite"/>
    </source>
</evidence>
<name>A0ABY1MQQ0_9PROT</name>
<organism evidence="2 3">
    <name type="scientific">Acidithiobacillus ferrivorans</name>
    <dbReference type="NCBI Taxonomy" id="160808"/>
    <lineage>
        <taxon>Bacteria</taxon>
        <taxon>Pseudomonadati</taxon>
        <taxon>Pseudomonadota</taxon>
        <taxon>Acidithiobacillia</taxon>
        <taxon>Acidithiobacillales</taxon>
        <taxon>Acidithiobacillaceae</taxon>
        <taxon>Acidithiobacillus</taxon>
    </lineage>
</organism>